<keyword evidence="2" id="KW-0732">Signal</keyword>
<name>A0ABU1JV39_9PROT</name>
<feature type="chain" id="PRO_5047336254" description="DUF4384 domain-containing protein" evidence="2">
    <location>
        <begin position="22"/>
        <end position="200"/>
    </location>
</feature>
<dbReference type="EMBL" id="JAVDPW010000009">
    <property type="protein sequence ID" value="MDR6292494.1"/>
    <property type="molecule type" value="Genomic_DNA"/>
</dbReference>
<proteinExistence type="predicted"/>
<evidence type="ECO:0008006" key="5">
    <source>
        <dbReference type="Google" id="ProtNLM"/>
    </source>
</evidence>
<feature type="region of interest" description="Disordered" evidence="1">
    <location>
        <begin position="27"/>
        <end position="74"/>
    </location>
</feature>
<evidence type="ECO:0000313" key="4">
    <source>
        <dbReference type="Proteomes" id="UP001262410"/>
    </source>
</evidence>
<comment type="caution">
    <text evidence="3">The sequence shown here is derived from an EMBL/GenBank/DDBJ whole genome shotgun (WGS) entry which is preliminary data.</text>
</comment>
<evidence type="ECO:0000313" key="3">
    <source>
        <dbReference type="EMBL" id="MDR6292494.1"/>
    </source>
</evidence>
<evidence type="ECO:0000256" key="2">
    <source>
        <dbReference type="SAM" id="SignalP"/>
    </source>
</evidence>
<feature type="signal peptide" evidence="2">
    <location>
        <begin position="1"/>
        <end position="21"/>
    </location>
</feature>
<protein>
    <recommendedName>
        <fullName evidence="5">DUF4384 domain-containing protein</fullName>
    </recommendedName>
</protein>
<reference evidence="3 4" key="1">
    <citation type="submission" date="2023-07" db="EMBL/GenBank/DDBJ databases">
        <title>Sorghum-associated microbial communities from plants grown in Nebraska, USA.</title>
        <authorList>
            <person name="Schachtman D."/>
        </authorList>
    </citation>
    <scope>NUCLEOTIDE SEQUENCE [LARGE SCALE GENOMIC DNA]</scope>
    <source>
        <strain evidence="3 4">584</strain>
    </source>
</reference>
<accession>A0ABU1JV39</accession>
<organism evidence="3 4">
    <name type="scientific">Inquilinus ginsengisoli</name>
    <dbReference type="NCBI Taxonomy" id="363840"/>
    <lineage>
        <taxon>Bacteria</taxon>
        <taxon>Pseudomonadati</taxon>
        <taxon>Pseudomonadota</taxon>
        <taxon>Alphaproteobacteria</taxon>
        <taxon>Rhodospirillales</taxon>
        <taxon>Rhodospirillaceae</taxon>
        <taxon>Inquilinus</taxon>
    </lineage>
</organism>
<sequence length="200" mass="20848">MRLRPSLVAMAVMAAAASAQAQGLLNQPGLPPTVQPSTPTPAQPLIAPGLPSRPEPQLTAPAAPAANLGGQEGPGRIIQLDQRQVHPNGVVVTLTSITFRADSIVVAASILNPSGRAAWLNRNGTLSLADDLGRSYRFVPPTDNPEVQIAPQSQVSASFVFVGPIDAEARSVQLATNGQIGSRVDRLTAAPLFLFRMPVS</sequence>
<evidence type="ECO:0000256" key="1">
    <source>
        <dbReference type="SAM" id="MobiDB-lite"/>
    </source>
</evidence>
<dbReference type="RefSeq" id="WP_309798644.1">
    <property type="nucleotide sequence ID" value="NZ_JAVDPW010000009.1"/>
</dbReference>
<gene>
    <name evidence="3" type="ORF">E9232_005034</name>
</gene>
<dbReference type="Proteomes" id="UP001262410">
    <property type="component" value="Unassembled WGS sequence"/>
</dbReference>
<keyword evidence="4" id="KW-1185">Reference proteome</keyword>
<feature type="compositionally biased region" description="Pro residues" evidence="1">
    <location>
        <begin position="29"/>
        <end position="42"/>
    </location>
</feature>